<evidence type="ECO:0008006" key="3">
    <source>
        <dbReference type="Google" id="ProtNLM"/>
    </source>
</evidence>
<evidence type="ECO:0000313" key="1">
    <source>
        <dbReference type="EMBL" id="AJY77101.1"/>
    </source>
</evidence>
<dbReference type="AlphaFoldDB" id="A0A0D5NP93"/>
<proteinExistence type="predicted"/>
<dbReference type="KEGG" id="pbj:VN24_24310"/>
<reference evidence="1 2" key="1">
    <citation type="journal article" date="2015" name="J. Biotechnol.">
        <title>Complete genome sequence of Paenibacillus beijingensis 7188(T) (=DSM 24997(T)), a novel rhizobacterium from jujube garden soil.</title>
        <authorList>
            <person name="Kwak Y."/>
            <person name="Shin J.H."/>
        </authorList>
    </citation>
    <scope>NUCLEOTIDE SEQUENCE [LARGE SCALE GENOMIC DNA]</scope>
    <source>
        <strain evidence="1 2">DSM 24997</strain>
    </source>
</reference>
<accession>A0A0D5NP93</accession>
<organism evidence="1 2">
    <name type="scientific">Paenibacillus beijingensis</name>
    <dbReference type="NCBI Taxonomy" id="1126833"/>
    <lineage>
        <taxon>Bacteria</taxon>
        <taxon>Bacillati</taxon>
        <taxon>Bacillota</taxon>
        <taxon>Bacilli</taxon>
        <taxon>Bacillales</taxon>
        <taxon>Paenibacillaceae</taxon>
        <taxon>Paenibacillus</taxon>
    </lineage>
</organism>
<name>A0A0D5NP93_9BACL</name>
<dbReference type="EMBL" id="CP011058">
    <property type="protein sequence ID" value="AJY77101.1"/>
    <property type="molecule type" value="Genomic_DNA"/>
</dbReference>
<dbReference type="InterPro" id="IPR017853">
    <property type="entry name" value="GH"/>
</dbReference>
<dbReference type="SUPFAM" id="SSF51445">
    <property type="entry name" value="(Trans)glycosidases"/>
    <property type="match status" value="1"/>
</dbReference>
<dbReference type="HOGENOM" id="CLU_2718480_0_0_9"/>
<protein>
    <recommendedName>
        <fullName evidence="3">GH18 domain-containing protein</fullName>
    </recommendedName>
</protein>
<evidence type="ECO:0000313" key="2">
    <source>
        <dbReference type="Proteomes" id="UP000032633"/>
    </source>
</evidence>
<reference evidence="2" key="2">
    <citation type="submission" date="2015-03" db="EMBL/GenBank/DDBJ databases">
        <title>Genome sequence of Paenibacillus beijingensis strain DSM 24997T.</title>
        <authorList>
            <person name="Kwak Y."/>
            <person name="Shin J.-H."/>
        </authorList>
    </citation>
    <scope>NUCLEOTIDE SEQUENCE [LARGE SCALE GENOMIC DNA]</scope>
    <source>
        <strain evidence="2">DSM 24997</strain>
    </source>
</reference>
<dbReference type="Gene3D" id="3.20.20.80">
    <property type="entry name" value="Glycosidases"/>
    <property type="match status" value="1"/>
</dbReference>
<dbReference type="STRING" id="1126833.VN24_24310"/>
<sequence>MLWNESTAYDLAAIGKAADRIIIGSTYVFWAETAEMVKARISIAKKYDLAGIAAWRLGYESPDLWTVILRSK</sequence>
<dbReference type="Proteomes" id="UP000032633">
    <property type="component" value="Chromosome"/>
</dbReference>
<keyword evidence="2" id="KW-1185">Reference proteome</keyword>
<gene>
    <name evidence="1" type="ORF">VN24_24310</name>
</gene>